<evidence type="ECO:0000313" key="2">
    <source>
        <dbReference type="EMBL" id="OAG15762.1"/>
    </source>
</evidence>
<dbReference type="EMBL" id="KV441492">
    <property type="protein sequence ID" value="OAG15762.1"/>
    <property type="molecule type" value="Genomic_DNA"/>
</dbReference>
<dbReference type="KEGG" id="aalt:CC77DRAFT_436276"/>
<dbReference type="GeneID" id="29117270"/>
<feature type="transmembrane region" description="Helical" evidence="1">
    <location>
        <begin position="118"/>
        <end position="143"/>
    </location>
</feature>
<keyword evidence="1" id="KW-0472">Membrane</keyword>
<proteinExistence type="predicted"/>
<keyword evidence="1" id="KW-0812">Transmembrane</keyword>
<protein>
    <submittedName>
        <fullName evidence="2">Uncharacterized protein</fullName>
    </submittedName>
</protein>
<sequence>MSLLETYQPLPLTIAVLLFFISVSTLGITSHTIWLLAQYFPAGAWYIWREQSDVYEEQQTRQQWIAVDYNDTTDRLALVRAVLGAAAGLLGICVSRVRRRSVVEDEIKTSRSCFQSRASYIIAVIFAIASFTSTLTSAIWSTILHHQSSERCRVPTFLSEYNNKYTCTRELAACVMLPVITKRDDSVRKQACDETVSIGFKNA</sequence>
<evidence type="ECO:0000313" key="3">
    <source>
        <dbReference type="Proteomes" id="UP000077248"/>
    </source>
</evidence>
<accession>A0A177D9I0</accession>
<reference evidence="2 3" key="1">
    <citation type="submission" date="2016-05" db="EMBL/GenBank/DDBJ databases">
        <title>Comparative analysis of secretome profiles of manganese(II)-oxidizing ascomycete fungi.</title>
        <authorList>
            <consortium name="DOE Joint Genome Institute"/>
            <person name="Zeiner C.A."/>
            <person name="Purvine S.O."/>
            <person name="Zink E.M."/>
            <person name="Wu S."/>
            <person name="Pasa-Tolic L."/>
            <person name="Chaput D.L."/>
            <person name="Haridas S."/>
            <person name="Grigoriev I.V."/>
            <person name="Santelli C.M."/>
            <person name="Hansel C.M."/>
        </authorList>
    </citation>
    <scope>NUCLEOTIDE SEQUENCE [LARGE SCALE GENOMIC DNA]</scope>
    <source>
        <strain evidence="2 3">SRC1lrK2f</strain>
    </source>
</reference>
<name>A0A177D9I0_ALTAL</name>
<feature type="transmembrane region" description="Helical" evidence="1">
    <location>
        <begin position="12"/>
        <end position="37"/>
    </location>
</feature>
<organism evidence="2 3">
    <name type="scientific">Alternaria alternata</name>
    <name type="common">Alternaria rot fungus</name>
    <name type="synonym">Torula alternata</name>
    <dbReference type="NCBI Taxonomy" id="5599"/>
    <lineage>
        <taxon>Eukaryota</taxon>
        <taxon>Fungi</taxon>
        <taxon>Dikarya</taxon>
        <taxon>Ascomycota</taxon>
        <taxon>Pezizomycotina</taxon>
        <taxon>Dothideomycetes</taxon>
        <taxon>Pleosporomycetidae</taxon>
        <taxon>Pleosporales</taxon>
        <taxon>Pleosporineae</taxon>
        <taxon>Pleosporaceae</taxon>
        <taxon>Alternaria</taxon>
        <taxon>Alternaria sect. Alternaria</taxon>
        <taxon>Alternaria alternata complex</taxon>
    </lineage>
</organism>
<feature type="transmembrane region" description="Helical" evidence="1">
    <location>
        <begin position="77"/>
        <end position="97"/>
    </location>
</feature>
<dbReference type="RefSeq" id="XP_018381183.1">
    <property type="nucleotide sequence ID" value="XM_018531676.1"/>
</dbReference>
<gene>
    <name evidence="2" type="ORF">CC77DRAFT_436276</name>
</gene>
<keyword evidence="1" id="KW-1133">Transmembrane helix</keyword>
<dbReference type="AlphaFoldDB" id="A0A177D9I0"/>
<dbReference type="Proteomes" id="UP000077248">
    <property type="component" value="Unassembled WGS sequence"/>
</dbReference>
<dbReference type="VEuPathDB" id="FungiDB:CC77DRAFT_436276"/>
<keyword evidence="3" id="KW-1185">Reference proteome</keyword>
<evidence type="ECO:0000256" key="1">
    <source>
        <dbReference type="SAM" id="Phobius"/>
    </source>
</evidence>